<dbReference type="GO" id="GO:0005886">
    <property type="term" value="C:plasma membrane"/>
    <property type="evidence" value="ECO:0007669"/>
    <property type="project" value="TreeGrafter"/>
</dbReference>
<evidence type="ECO:0000313" key="2">
    <source>
        <dbReference type="EMBL" id="PAM73714.1"/>
    </source>
</evidence>
<dbReference type="InterPro" id="IPR054787">
    <property type="entry name" value="TrlF_ATPase"/>
</dbReference>
<dbReference type="Gene3D" id="3.40.50.300">
    <property type="entry name" value="P-loop containing nucleotide triphosphate hydrolases"/>
    <property type="match status" value="2"/>
</dbReference>
<protein>
    <submittedName>
        <fullName evidence="2">ABC transporter</fullName>
    </submittedName>
</protein>
<keyword evidence="1" id="KW-0175">Coiled coil</keyword>
<organism evidence="2 3">
    <name type="scientific">Stenotrophomonas maltophilia</name>
    <name type="common">Pseudomonas maltophilia</name>
    <name type="synonym">Xanthomonas maltophilia</name>
    <dbReference type="NCBI Taxonomy" id="40324"/>
    <lineage>
        <taxon>Bacteria</taxon>
        <taxon>Pseudomonadati</taxon>
        <taxon>Pseudomonadota</taxon>
        <taxon>Gammaproteobacteria</taxon>
        <taxon>Lysobacterales</taxon>
        <taxon>Lysobacteraceae</taxon>
        <taxon>Stenotrophomonas</taxon>
        <taxon>Stenotrophomonas maltophilia group</taxon>
    </lineage>
</organism>
<dbReference type="GO" id="GO:0005524">
    <property type="term" value="F:ATP binding"/>
    <property type="evidence" value="ECO:0007669"/>
    <property type="project" value="InterPro"/>
</dbReference>
<proteinExistence type="predicted"/>
<dbReference type="EMBL" id="NJGC01000003">
    <property type="protein sequence ID" value="PAM73714.1"/>
    <property type="molecule type" value="Genomic_DNA"/>
</dbReference>
<gene>
    <name evidence="2" type="ORF">CEK00_04040</name>
</gene>
<dbReference type="Proteomes" id="UP000216433">
    <property type="component" value="Unassembled WGS sequence"/>
</dbReference>
<comment type="caution">
    <text evidence="2">The sequence shown here is derived from an EMBL/GenBank/DDBJ whole genome shotgun (WGS) entry which is preliminary data.</text>
</comment>
<dbReference type="SUPFAM" id="SSF52540">
    <property type="entry name" value="P-loop containing nucleoside triphosphate hydrolases"/>
    <property type="match status" value="1"/>
</dbReference>
<reference evidence="2 3" key="1">
    <citation type="submission" date="2017-06" db="EMBL/GenBank/DDBJ databases">
        <title>Genome sequencing and assembly of Stenotrophomonas maltophilia DF07.</title>
        <authorList>
            <person name="Iyer R."/>
        </authorList>
    </citation>
    <scope>NUCLEOTIDE SEQUENCE [LARGE SCALE GENOMIC DNA]</scope>
    <source>
        <strain evidence="2 3">DF07</strain>
    </source>
</reference>
<dbReference type="AlphaFoldDB" id="A0A270NNI2"/>
<name>A0A270NNI2_STEMA</name>
<evidence type="ECO:0000256" key="1">
    <source>
        <dbReference type="SAM" id="Coils"/>
    </source>
</evidence>
<dbReference type="PANTHER" id="PTHR24220">
    <property type="entry name" value="IMPORT ATP-BINDING PROTEIN"/>
    <property type="match status" value="1"/>
</dbReference>
<dbReference type="NCBIfam" id="NF045780">
    <property type="entry name" value="TrlF_fam_ATP"/>
    <property type="match status" value="1"/>
</dbReference>
<dbReference type="InterPro" id="IPR016195">
    <property type="entry name" value="Pol/histidinol_Pase-like"/>
</dbReference>
<dbReference type="RefSeq" id="WP_095377293.1">
    <property type="nucleotide sequence ID" value="NZ_NJGC01000003.1"/>
</dbReference>
<sequence length="1028" mass="115031">MMTKREISRGAIWRQWDLHVHTPASFHWSGERFENDLSSAASKKLVDEMIEAMNKAEPAVFAIMDYWTFDGWFALKQRLSDADAPKLTKKVFPGIELRLSAPTEKRLNAHVIFSDEIADQHLKDFLANLKIERLDRSVSKDALVDLARATAADMLAKKGHKKEIVESDYADALLAGYKLAEVKTESYKNAIASVPNEFAIGFMPYDTSDGLTEVKWEQHYSYFLGLFESSPIFESRNLDLRTAFLCEKTSTNHAWIDNFKHGLKGIPRLVVAGSDAHCFVGAAGNDDKRGYGDFPSGKRTWIKADPTFHGLKQAILEPAKRSFIGDTPPKVQEVDSNKTFYIESIEISKTVDKAGVGRWLHGCDIPLNPDLVAVIGNKGSGKSALADVIATLGNSKQSKHFSFLKKDRFWGKTGEPARHFTGTLTWRDESTESRPLNESPSEEKAELVRYIPQGYFEELCNEHVSGKSNAFEKELRSVIFSHASEEMRLGALDFDQLTEQQEQSLRNRLGEYRKELASTNADIVRIEEQLQPIELKKLTDLLLLKGKQIEEHDKLKPAEVAAPTEAMNPAQKQAAEGLAAATHQAEAARKRSQEIAGETTELAKRQKAIGNIREQLRLLQRSFDQAEKAVSDDVKLLGFAWTDLAAIEIKTAVLDQKSTELATKQGEIKIEAEKLADILNAVTATQQGFTAKLNAPQQQYEAYQRQLGEWNKKRDELIGSITEPETKVGLETRIEQIKELPQQLKDLEARRLQLSGEIFDTLDAQRRARAELFKPVQDLIQKNVLIREDYRLQFQATLAASADAIADQLFALIKQTSGDFRGQDEALATIRRLFDGHDLNTKDGALAFIASLQEKVLAAAKASGSDAGIFSLLKKGQPATAVYDLIFGLNFLEPRYSLLFQDTQIEQLSPGQRGALLLIFYLLVDKGKTPIILDQPEENLDNETVFRLLVPVLSEAKKQRQIIMVTHNPNLAVVCDAEQIIHARFDRASDSTISYESGAIENTGLNEAVVTILEGTKPAFENRYGKYH</sequence>
<feature type="coiled-coil region" evidence="1">
    <location>
        <begin position="730"/>
        <end position="757"/>
    </location>
</feature>
<accession>A0A270NNI2</accession>
<feature type="coiled-coil region" evidence="1">
    <location>
        <begin position="502"/>
        <end position="529"/>
    </location>
</feature>
<dbReference type="GO" id="GO:0016887">
    <property type="term" value="F:ATP hydrolysis activity"/>
    <property type="evidence" value="ECO:0007669"/>
    <property type="project" value="InterPro"/>
</dbReference>
<dbReference type="InterPro" id="IPR027417">
    <property type="entry name" value="P-loop_NTPase"/>
</dbReference>
<dbReference type="SUPFAM" id="SSF89550">
    <property type="entry name" value="PHP domain-like"/>
    <property type="match status" value="1"/>
</dbReference>
<dbReference type="GO" id="GO:0022857">
    <property type="term" value="F:transmembrane transporter activity"/>
    <property type="evidence" value="ECO:0007669"/>
    <property type="project" value="TreeGrafter"/>
</dbReference>
<dbReference type="InterPro" id="IPR015854">
    <property type="entry name" value="ABC_transpr_LolD-like"/>
</dbReference>
<dbReference type="Gene3D" id="3.20.20.140">
    <property type="entry name" value="Metal-dependent hydrolases"/>
    <property type="match status" value="1"/>
</dbReference>
<evidence type="ECO:0000313" key="3">
    <source>
        <dbReference type="Proteomes" id="UP000216433"/>
    </source>
</evidence>